<gene>
    <name evidence="1" type="ORF">AFM11_10730</name>
</gene>
<evidence type="ECO:0008006" key="3">
    <source>
        <dbReference type="Google" id="ProtNLM"/>
    </source>
</evidence>
<accession>A0A132PQ57</accession>
<dbReference type="EMBL" id="LGTW01000005">
    <property type="protein sequence ID" value="KWX24425.1"/>
    <property type="molecule type" value="Genomic_DNA"/>
</dbReference>
<name>A0A132PQ57_9MYCO</name>
<evidence type="ECO:0000313" key="2">
    <source>
        <dbReference type="Proteomes" id="UP000070612"/>
    </source>
</evidence>
<dbReference type="AlphaFoldDB" id="A0A132PQ57"/>
<evidence type="ECO:0000313" key="1">
    <source>
        <dbReference type="EMBL" id="KWX24425.1"/>
    </source>
</evidence>
<dbReference type="Proteomes" id="UP000070612">
    <property type="component" value="Unassembled WGS sequence"/>
</dbReference>
<organism evidence="1 2">
    <name type="scientific">Mycolicibacterium wolinskyi</name>
    <dbReference type="NCBI Taxonomy" id="59750"/>
    <lineage>
        <taxon>Bacteria</taxon>
        <taxon>Bacillati</taxon>
        <taxon>Actinomycetota</taxon>
        <taxon>Actinomycetes</taxon>
        <taxon>Mycobacteriales</taxon>
        <taxon>Mycobacteriaceae</taxon>
        <taxon>Mycolicibacterium</taxon>
    </lineage>
</organism>
<dbReference type="SUPFAM" id="SSF55961">
    <property type="entry name" value="Bet v1-like"/>
    <property type="match status" value="1"/>
</dbReference>
<dbReference type="Gene3D" id="3.30.530.20">
    <property type="match status" value="1"/>
</dbReference>
<dbReference type="PATRIC" id="fig|59750.3.peg.6185"/>
<keyword evidence="2" id="KW-1185">Reference proteome</keyword>
<sequence length="119" mass="13754">MKAIGSRRRSQPAPPWAIFADLCDPNRQPVRPWLHLRDDEMPPAIVESARPHRVVWSSLWGRRPDAQVRFDLEAEPGGGTYLRWTLYVDDPVPDAEMTRHMCKRIGELVNANLRHTYGQ</sequence>
<reference evidence="1 2" key="1">
    <citation type="submission" date="2015-07" db="EMBL/GenBank/DDBJ databases">
        <title>A draft genome sequence of Mycobacterium wolinskyi.</title>
        <authorList>
            <person name="de Man T.J."/>
            <person name="Perry K.A."/>
            <person name="Coulliette A.D."/>
            <person name="Jensen B."/>
            <person name="Toney N.C."/>
            <person name="Limbago B.M."/>
            <person name="Noble-Wang J."/>
        </authorList>
    </citation>
    <scope>NUCLEOTIDE SEQUENCE [LARGE SCALE GENOMIC DNA]</scope>
    <source>
        <strain evidence="1 2">CDC_01</strain>
    </source>
</reference>
<protein>
    <recommendedName>
        <fullName evidence="3">Polyketide cyclase</fullName>
    </recommendedName>
</protein>
<dbReference type="RefSeq" id="WP_067847771.1">
    <property type="nucleotide sequence ID" value="NZ_LGTW01000005.1"/>
</dbReference>
<proteinExistence type="predicted"/>
<dbReference type="STRING" id="59750.AWC31_19245"/>
<dbReference type="InterPro" id="IPR023393">
    <property type="entry name" value="START-like_dom_sf"/>
</dbReference>
<comment type="caution">
    <text evidence="1">The sequence shown here is derived from an EMBL/GenBank/DDBJ whole genome shotgun (WGS) entry which is preliminary data.</text>
</comment>